<dbReference type="NCBIfam" id="TIGR00150">
    <property type="entry name" value="T6A_YjeE"/>
    <property type="match status" value="1"/>
</dbReference>
<evidence type="ECO:0000256" key="2">
    <source>
        <dbReference type="ARBA" id="ARBA00007599"/>
    </source>
</evidence>
<keyword evidence="6" id="KW-0479">Metal-binding</keyword>
<dbReference type="GO" id="GO:0005737">
    <property type="term" value="C:cytoplasm"/>
    <property type="evidence" value="ECO:0007669"/>
    <property type="project" value="UniProtKB-SubCell"/>
</dbReference>
<keyword evidence="11" id="KW-0808">Transferase</keyword>
<dbReference type="PANTHER" id="PTHR33540">
    <property type="entry name" value="TRNA THREONYLCARBAMOYLADENOSINE BIOSYNTHESIS PROTEIN TSAE"/>
    <property type="match status" value="1"/>
</dbReference>
<reference evidence="11 12" key="1">
    <citation type="journal article" date="2016" name="Nat. Commun.">
        <title>Thousands of microbial genomes shed light on interconnected biogeochemical processes in an aquifer system.</title>
        <authorList>
            <person name="Anantharaman K."/>
            <person name="Brown C.T."/>
            <person name="Hug L.A."/>
            <person name="Sharon I."/>
            <person name="Castelle C.J."/>
            <person name="Probst A.J."/>
            <person name="Thomas B.C."/>
            <person name="Singh A."/>
            <person name="Wilkins M.J."/>
            <person name="Karaoz U."/>
            <person name="Brodie E.L."/>
            <person name="Williams K.H."/>
            <person name="Hubbard S.S."/>
            <person name="Banfield J.F."/>
        </authorList>
    </citation>
    <scope>NUCLEOTIDE SEQUENCE [LARGE SCALE GENOMIC DNA]</scope>
</reference>
<dbReference type="Proteomes" id="UP000178835">
    <property type="component" value="Unassembled WGS sequence"/>
</dbReference>
<evidence type="ECO:0000256" key="7">
    <source>
        <dbReference type="ARBA" id="ARBA00022741"/>
    </source>
</evidence>
<dbReference type="InterPro" id="IPR003442">
    <property type="entry name" value="T6A_TsaE"/>
</dbReference>
<dbReference type="AlphaFoldDB" id="A0A1G2HES9"/>
<dbReference type="SUPFAM" id="SSF52540">
    <property type="entry name" value="P-loop containing nucleoside triphosphate hydrolases"/>
    <property type="match status" value="1"/>
</dbReference>
<dbReference type="GO" id="GO:0016740">
    <property type="term" value="F:transferase activity"/>
    <property type="evidence" value="ECO:0007669"/>
    <property type="project" value="UniProtKB-KW"/>
</dbReference>
<evidence type="ECO:0000313" key="11">
    <source>
        <dbReference type="EMBL" id="OGZ60992.1"/>
    </source>
</evidence>
<evidence type="ECO:0000256" key="3">
    <source>
        <dbReference type="ARBA" id="ARBA00019010"/>
    </source>
</evidence>
<dbReference type="GO" id="GO:0002949">
    <property type="term" value="P:tRNA threonylcarbamoyladenosine modification"/>
    <property type="evidence" value="ECO:0007669"/>
    <property type="project" value="InterPro"/>
</dbReference>
<protein>
    <recommendedName>
        <fullName evidence="3">tRNA threonylcarbamoyladenosine biosynthesis protein TsaE</fullName>
    </recommendedName>
    <alternativeName>
        <fullName evidence="10">t(6)A37 threonylcarbamoyladenosine biosynthesis protein TsaE</fullName>
    </alternativeName>
</protein>
<keyword evidence="4" id="KW-0963">Cytoplasm</keyword>
<dbReference type="PANTHER" id="PTHR33540:SF2">
    <property type="entry name" value="TRNA THREONYLCARBAMOYLADENOSINE BIOSYNTHESIS PROTEIN TSAE"/>
    <property type="match status" value="1"/>
</dbReference>
<name>A0A1G2HES9_9BACT</name>
<comment type="subcellular location">
    <subcellularLocation>
        <location evidence="1">Cytoplasm</location>
    </subcellularLocation>
</comment>
<sequence>MSKPNIKMEDGIFISSSEEETGLIARGLLESVAGTREDSALVIALEGKLGAGKTRFAQGIARHLQINRNITSPTFVLMKKYDIAGKIFSRRIKTFYHLDCYRINSSKEILDIGWQNIIADPANIVLVEWSEKIRDLLPQNVVKITIKEKNENEREIIIKNLYGQK</sequence>
<evidence type="ECO:0000256" key="1">
    <source>
        <dbReference type="ARBA" id="ARBA00004496"/>
    </source>
</evidence>
<evidence type="ECO:0000313" key="12">
    <source>
        <dbReference type="Proteomes" id="UP000178835"/>
    </source>
</evidence>
<keyword evidence="7" id="KW-0547">Nucleotide-binding</keyword>
<keyword evidence="5" id="KW-0819">tRNA processing</keyword>
<evidence type="ECO:0000256" key="10">
    <source>
        <dbReference type="ARBA" id="ARBA00032441"/>
    </source>
</evidence>
<dbReference type="Pfam" id="PF02367">
    <property type="entry name" value="TsaE"/>
    <property type="match status" value="1"/>
</dbReference>
<dbReference type="EMBL" id="MHOH01000009">
    <property type="protein sequence ID" value="OGZ60992.1"/>
    <property type="molecule type" value="Genomic_DNA"/>
</dbReference>
<accession>A0A1G2HES9</accession>
<comment type="similarity">
    <text evidence="2">Belongs to the TsaE family.</text>
</comment>
<organism evidence="11 12">
    <name type="scientific">Candidatus Spechtbacteria bacterium RIFCSPLOWO2_01_FULL_43_12</name>
    <dbReference type="NCBI Taxonomy" id="1802162"/>
    <lineage>
        <taxon>Bacteria</taxon>
        <taxon>Candidatus Spechtiibacteriota</taxon>
    </lineage>
</organism>
<keyword evidence="8" id="KW-0067">ATP-binding</keyword>
<evidence type="ECO:0000256" key="6">
    <source>
        <dbReference type="ARBA" id="ARBA00022723"/>
    </source>
</evidence>
<evidence type="ECO:0000256" key="9">
    <source>
        <dbReference type="ARBA" id="ARBA00022842"/>
    </source>
</evidence>
<dbReference type="GO" id="GO:0005524">
    <property type="term" value="F:ATP binding"/>
    <property type="evidence" value="ECO:0007669"/>
    <property type="project" value="UniProtKB-KW"/>
</dbReference>
<gene>
    <name evidence="11" type="ORF">A2919_00625</name>
</gene>
<comment type="caution">
    <text evidence="11">The sequence shown here is derived from an EMBL/GenBank/DDBJ whole genome shotgun (WGS) entry which is preliminary data.</text>
</comment>
<evidence type="ECO:0000256" key="4">
    <source>
        <dbReference type="ARBA" id="ARBA00022490"/>
    </source>
</evidence>
<evidence type="ECO:0000256" key="5">
    <source>
        <dbReference type="ARBA" id="ARBA00022694"/>
    </source>
</evidence>
<evidence type="ECO:0000256" key="8">
    <source>
        <dbReference type="ARBA" id="ARBA00022840"/>
    </source>
</evidence>
<dbReference type="Gene3D" id="3.40.50.300">
    <property type="entry name" value="P-loop containing nucleotide triphosphate hydrolases"/>
    <property type="match status" value="1"/>
</dbReference>
<proteinExistence type="inferred from homology"/>
<dbReference type="InterPro" id="IPR027417">
    <property type="entry name" value="P-loop_NTPase"/>
</dbReference>
<keyword evidence="9" id="KW-0460">Magnesium</keyword>
<dbReference type="GO" id="GO:0046872">
    <property type="term" value="F:metal ion binding"/>
    <property type="evidence" value="ECO:0007669"/>
    <property type="project" value="UniProtKB-KW"/>
</dbReference>